<reference evidence="4 5" key="1">
    <citation type="submission" date="2016-10" db="EMBL/GenBank/DDBJ databases">
        <authorList>
            <person name="de Groot N.N."/>
        </authorList>
    </citation>
    <scope>NUCLEOTIDE SEQUENCE [LARGE SCALE GENOMIC DNA]</scope>
    <source>
        <strain evidence="4 5">B7-7</strain>
    </source>
</reference>
<evidence type="ECO:0000256" key="1">
    <source>
        <dbReference type="SAM" id="SignalP"/>
    </source>
</evidence>
<dbReference type="Proteomes" id="UP000199496">
    <property type="component" value="Unassembled WGS sequence"/>
</dbReference>
<keyword evidence="4" id="KW-0966">Cell projection</keyword>
<dbReference type="EMBL" id="FOFO01000001">
    <property type="protein sequence ID" value="SEP58463.1"/>
    <property type="molecule type" value="Genomic_DNA"/>
</dbReference>
<dbReference type="OrthoDB" id="8778507at2"/>
<name>A0A1H8Z282_9GAMM</name>
<keyword evidence="1" id="KW-0732">Signal</keyword>
<keyword evidence="4" id="KW-0969">Cilium</keyword>
<feature type="domain" description="Flagellar assembly protein T middle" evidence="2">
    <location>
        <begin position="118"/>
        <end position="247"/>
    </location>
</feature>
<dbReference type="InterPro" id="IPR032386">
    <property type="entry name" value="FlgT_M"/>
</dbReference>
<organism evidence="4 5">
    <name type="scientific">Ectothiorhodospira magna</name>
    <dbReference type="NCBI Taxonomy" id="867345"/>
    <lineage>
        <taxon>Bacteria</taxon>
        <taxon>Pseudomonadati</taxon>
        <taxon>Pseudomonadota</taxon>
        <taxon>Gammaproteobacteria</taxon>
        <taxon>Chromatiales</taxon>
        <taxon>Ectothiorhodospiraceae</taxon>
        <taxon>Ectothiorhodospira</taxon>
    </lineage>
</organism>
<feature type="chain" id="PRO_5011440355" evidence="1">
    <location>
        <begin position="19"/>
        <end position="296"/>
    </location>
</feature>
<evidence type="ECO:0000313" key="4">
    <source>
        <dbReference type="EMBL" id="SEP58463.1"/>
    </source>
</evidence>
<dbReference type="InterPro" id="IPR038180">
    <property type="entry name" value="FlgT_N_sf"/>
</dbReference>
<gene>
    <name evidence="4" type="ORF">SAMN05421693_101144</name>
</gene>
<dbReference type="InterPro" id="IPR032370">
    <property type="entry name" value="FlgT_N"/>
</dbReference>
<accession>A0A1H8Z282</accession>
<protein>
    <submittedName>
        <fullName evidence="4">Flagellar assembly protein T, N-terminal domain</fullName>
    </submittedName>
</protein>
<feature type="domain" description="Flagellar assembly protein T N-terminal" evidence="3">
    <location>
        <begin position="22"/>
        <end position="103"/>
    </location>
</feature>
<keyword evidence="5" id="KW-1185">Reference proteome</keyword>
<dbReference type="Gene3D" id="3.30.1660.40">
    <property type="entry name" value="FlgT, N-terminal domain"/>
    <property type="match status" value="1"/>
</dbReference>
<evidence type="ECO:0000259" key="2">
    <source>
        <dbReference type="Pfam" id="PF16539"/>
    </source>
</evidence>
<dbReference type="Gene3D" id="3.40.50.10610">
    <property type="entry name" value="ABC-type transport auxiliary lipoprotein component"/>
    <property type="match status" value="1"/>
</dbReference>
<dbReference type="Pfam" id="PF16539">
    <property type="entry name" value="FlgT_M"/>
    <property type="match status" value="1"/>
</dbReference>
<dbReference type="STRING" id="867345.SAMN05421693_101144"/>
<evidence type="ECO:0000313" key="5">
    <source>
        <dbReference type="Proteomes" id="UP000199496"/>
    </source>
</evidence>
<proteinExistence type="predicted"/>
<feature type="signal peptide" evidence="1">
    <location>
        <begin position="1"/>
        <end position="18"/>
    </location>
</feature>
<dbReference type="RefSeq" id="WP_090202501.1">
    <property type="nucleotide sequence ID" value="NZ_FOFO01000001.1"/>
</dbReference>
<dbReference type="AlphaFoldDB" id="A0A1H8Z282"/>
<dbReference type="Pfam" id="PF16548">
    <property type="entry name" value="FlgT_N"/>
    <property type="match status" value="1"/>
</dbReference>
<sequence>MKVLLLLALLWLPGAAMADVIFAEGVASSAGRSVTEARRDALEDALWNASAQLGVTVRGQSRIGEAVLVEDDTQLETTARISRYEIVGEWQEGDVYHVRIRVDAAHALCPDEIRMGAVHFPLLRSHQQVTSSLSGIELGVPNEILHRFSLRTDTSPRRAEHRLLLEEPLTTLPNPHAPAIRERVRRLAQEWDVTHLLAGVIIDISYENIGLIRNTYLRRAEVEIYVFDGETGDLLIQRRASREAKGDVLYPIPVTFGSQRFYESEYGAAFRWVLDYLSQEITGLVSCPPVAWPYID</sequence>
<keyword evidence="4" id="KW-0282">Flagellum</keyword>
<evidence type="ECO:0000259" key="3">
    <source>
        <dbReference type="Pfam" id="PF16548"/>
    </source>
</evidence>